<name>A0A0C7P3J9_DEFTU</name>
<proteinExistence type="predicted"/>
<sequence length="126" mass="14654">MLEERRLNLEVVDASIKIKINEICLDHLNMDESKFIINRIETGNIPKIQEITPLTKEIFFGHYDLCSLITQNVKRNITENSILFDININSKRMVNASLLVCIEKIKVSPLINTTKMIEIKIHEINY</sequence>
<dbReference type="Proteomes" id="UP000032809">
    <property type="component" value="Chromosome I"/>
</dbReference>
<evidence type="ECO:0000313" key="1">
    <source>
        <dbReference type="EMBL" id="CEP78885.1"/>
    </source>
</evidence>
<dbReference type="HOGENOM" id="CLU_1977865_0_0_0"/>
<reference evidence="2" key="1">
    <citation type="submission" date="2014-11" db="EMBL/GenBank/DDBJ databases">
        <authorList>
            <person name="Wibberg D."/>
        </authorList>
    </citation>
    <scope>NUCLEOTIDE SEQUENCE [LARGE SCALE GENOMIC DNA]</scope>
    <source>
        <strain evidence="2">L3</strain>
    </source>
</reference>
<protein>
    <submittedName>
        <fullName evidence="1">Uncharacterized protein</fullName>
    </submittedName>
</protein>
<gene>
    <name evidence="1" type="ORF">DTL3_1596</name>
</gene>
<keyword evidence="2" id="KW-1185">Reference proteome</keyword>
<dbReference type="AlphaFoldDB" id="A0A0C7P3J9"/>
<dbReference type="EMBL" id="LN824141">
    <property type="protein sequence ID" value="CEP78885.1"/>
    <property type="molecule type" value="Genomic_DNA"/>
</dbReference>
<accession>A0A0C7P3J9</accession>
<dbReference type="STRING" id="1006576.DTL3_1596"/>
<evidence type="ECO:0000313" key="2">
    <source>
        <dbReference type="Proteomes" id="UP000032809"/>
    </source>
</evidence>
<dbReference type="RefSeq" id="WP_045088250.1">
    <property type="nucleotide sequence ID" value="NZ_LN824141.1"/>
</dbReference>
<dbReference type="KEGG" id="dtn:DTL3_1596"/>
<organism evidence="1 2">
    <name type="scientific">Defluviitoga tunisiensis</name>
    <dbReference type="NCBI Taxonomy" id="1006576"/>
    <lineage>
        <taxon>Bacteria</taxon>
        <taxon>Thermotogati</taxon>
        <taxon>Thermotogota</taxon>
        <taxon>Thermotogae</taxon>
        <taxon>Petrotogales</taxon>
        <taxon>Petrotogaceae</taxon>
        <taxon>Defluviitoga</taxon>
    </lineage>
</organism>